<feature type="region of interest" description="Disordered" evidence="1">
    <location>
        <begin position="352"/>
        <end position="374"/>
    </location>
</feature>
<feature type="non-terminal residue" evidence="2">
    <location>
        <position position="1635"/>
    </location>
</feature>
<feature type="region of interest" description="Disordered" evidence="1">
    <location>
        <begin position="224"/>
        <end position="248"/>
    </location>
</feature>
<feature type="region of interest" description="Disordered" evidence="1">
    <location>
        <begin position="540"/>
        <end position="601"/>
    </location>
</feature>
<feature type="compositionally biased region" description="Acidic residues" evidence="1">
    <location>
        <begin position="1191"/>
        <end position="1200"/>
    </location>
</feature>
<keyword evidence="3" id="KW-1185">Reference proteome</keyword>
<evidence type="ECO:0000313" key="3">
    <source>
        <dbReference type="Proteomes" id="UP001189429"/>
    </source>
</evidence>
<dbReference type="InterPro" id="IPR011010">
    <property type="entry name" value="DNA_brk_join_enz"/>
</dbReference>
<gene>
    <name evidence="2" type="ORF">PCOR1329_LOCUS34208</name>
</gene>
<evidence type="ECO:0000313" key="2">
    <source>
        <dbReference type="EMBL" id="CAK0838221.1"/>
    </source>
</evidence>
<evidence type="ECO:0000256" key="1">
    <source>
        <dbReference type="SAM" id="MobiDB-lite"/>
    </source>
</evidence>
<feature type="non-terminal residue" evidence="2">
    <location>
        <position position="1"/>
    </location>
</feature>
<evidence type="ECO:0008006" key="4">
    <source>
        <dbReference type="Google" id="ProtNLM"/>
    </source>
</evidence>
<proteinExistence type="predicted"/>
<organism evidence="2 3">
    <name type="scientific">Prorocentrum cordatum</name>
    <dbReference type="NCBI Taxonomy" id="2364126"/>
    <lineage>
        <taxon>Eukaryota</taxon>
        <taxon>Sar</taxon>
        <taxon>Alveolata</taxon>
        <taxon>Dinophyceae</taxon>
        <taxon>Prorocentrales</taxon>
        <taxon>Prorocentraceae</taxon>
        <taxon>Prorocentrum</taxon>
    </lineage>
</organism>
<dbReference type="EMBL" id="CAUYUJ010014205">
    <property type="protein sequence ID" value="CAK0838221.1"/>
    <property type="molecule type" value="Genomic_DNA"/>
</dbReference>
<feature type="compositionally biased region" description="Basic and acidic residues" evidence="1">
    <location>
        <begin position="352"/>
        <end position="368"/>
    </location>
</feature>
<name>A0ABN9SZZ2_9DINO</name>
<accession>A0ABN9SZZ2</accession>
<comment type="caution">
    <text evidence="2">The sequence shown here is derived from an EMBL/GenBank/DDBJ whole genome shotgun (WGS) entry which is preliminary data.</text>
</comment>
<protein>
    <recommendedName>
        <fullName evidence="4">1,3-beta-glucan synthase</fullName>
    </recommendedName>
</protein>
<feature type="region of interest" description="Disordered" evidence="1">
    <location>
        <begin position="1094"/>
        <end position="1164"/>
    </location>
</feature>
<feature type="compositionally biased region" description="Low complexity" evidence="1">
    <location>
        <begin position="1095"/>
        <end position="1119"/>
    </location>
</feature>
<feature type="region of interest" description="Disordered" evidence="1">
    <location>
        <begin position="724"/>
        <end position="751"/>
    </location>
</feature>
<feature type="region of interest" description="Disordered" evidence="1">
    <location>
        <begin position="1186"/>
        <end position="1213"/>
    </location>
</feature>
<sequence length="1635" mass="176791">GLAPPGMVASLCAAVSAAAPGVLRELARGAVAEAARVAFAGPQACPPCPDCHPAPCPACPSCSPAPPCPACVCAEPAPPPVLAAAACEAEERPEWWLLWLVALVVAFFVGRWHECWVIESADGDRYVERRADWVWHVSLLHGWPKNVRGNVVRFRDEIDRETLRKMVLEGRELAREERRRRRLPSALGAHLGEEPTSMVDWHGDECGLDIGVLEAARRRLRGKQPLATGARVPESPGDEAASRPVLAPPPLEGEESVLLVAEVQAGGGFQLGDEVAPGPDDVQARPKVIARRPDGRPVLCERVPVSEVERWRAQAFDNAGRMAAPLPAPLAPPPAEEAGRPSPFDLREALADRPREEVGGTPTPREETAGPAADDVRTTAVEWNEQGVRFKEWRRAVGESSSEALDGCELRGAGTALHLCHRFTQHGGDPKTWMSNFCREYGVSQRDRTWHELNCLVTIFWLAATFDALNLGGLACLEVAARRVAQISEAYRVVPGQPATWEAGRFLTGTSGPFDVVSPELRNFANRAARDESERLAALGRSRALGPGGRGAGGADEVTGALETGGLPRAGADDGGKGGGGRGRGRKTKPGESTAAAQPRAAARFTLSQGCASWTPTSLPALDVAIGHEFGGWRTRALSSLNWMHGADRRPPPAAPSWATRCRVAELQHATQRRAQPLAASWGGPDSAEDSQQCLARLLRGRGGYAQLAHATLTPFSHARLSIPDDLAGSPKEGRPSTIDLGLSSKSPPGVDLVSGGGLSRIEREWPPGDGESGEANAALAGLDTWLGVSDVKDCFHRLLLEDGLGLQEHFGHPPLRAADLRLTELDGARLAPSTLVYPLARALPMGWAWSLFFAQSAISYRMLKVPSLQGALVMTDRGPPLILDRPSSMGHYTYVDNMGVLGTTEGAVRRGLEGAISSFGGVGLEVHETAVTNEGGAALGVQLDGRAGCTRPTPARFWRIRGAVQALLRRRAVSGLELEIVVGHLTFVVLVRRESLSCFHCIYRFIQRHYFERVGLWPSVAEELRAFLGLMIFLQADWDARWLPGVYQSDVSLDGFGLAYSVWDPRLFALAGPWIRPPSRAARARVLTRGLLSQGPAPSQPAAQGAQTGPPGLPPGCARGRRAASRSRSPRRARRLSREAYSGLAKRASAGPVPRPSGLEQAPQTEWGRAAANLFRDAKAAAATAAAAEGDSESSCEEELPSRGSAQADARRAAARVRRMAFEELPPGQTYLEAHSAKAATRARYQTHVGELVAYADKISAPPGADAEVDDCIARWMNDEFRAGRRAWRGESMLASAMFVFPAFSRNGWRKLPRAFRCLKGWRTFSPPMSRRPLPWPMWAALALQLMRMGFGLAAVAVLVMVEAYLRPSELLSLQRRSLLPPARGGLARWSLLLFPSRTGVARSKTGEADDTVVMGSTRTPWLDHVFEHLSQGPGEERIFPWDYSQFYQMFVQAASALGYKMAPCQGRHSGISIDRAHRERSQDECMKRGRWRAAKSVARYEKAGRVNDARRELSAEQQAHALDCERLLEALTPFFAELFSGAGRAAAAARRVGHCSREWDIKAGPADNVLRQCVEAGLRASILAGLVLAVMLAPPCTSFSVVQNVNVPLRSREFPRGLPGLPEAQREKVNLGN</sequence>
<dbReference type="Proteomes" id="UP001189429">
    <property type="component" value="Unassembled WGS sequence"/>
</dbReference>
<dbReference type="SUPFAM" id="SSF56349">
    <property type="entry name" value="DNA breaking-rejoining enzymes"/>
    <property type="match status" value="1"/>
</dbReference>
<reference evidence="2" key="1">
    <citation type="submission" date="2023-10" db="EMBL/GenBank/DDBJ databases">
        <authorList>
            <person name="Chen Y."/>
            <person name="Shah S."/>
            <person name="Dougan E. K."/>
            <person name="Thang M."/>
            <person name="Chan C."/>
        </authorList>
    </citation>
    <scope>NUCLEOTIDE SEQUENCE [LARGE SCALE GENOMIC DNA]</scope>
</reference>
<feature type="compositionally biased region" description="Basic residues" evidence="1">
    <location>
        <begin position="1120"/>
        <end position="1136"/>
    </location>
</feature>